<dbReference type="AlphaFoldDB" id="A0A2N3UAI5"/>
<keyword evidence="1" id="KW-0472">Membrane</keyword>
<sequence length="400" mass="47354">MENQIKIRRYEFDWLRVLAFSLLIFYHTGMYFVSWDWHVKNPVLSETLQVPMIFMSQWRMSLIFLVSGVGVYFAMGFRSAGTFARDRLKRILLPLVIGMLLVVPPQVYFERAAQGTATDYWSFYSSIFEFEPYPEGNFSWHHLWYLAYIFCYSLLLLPLLAYLRRASVHTAGIRGWVLLTAPALWLSIGGVLLNERFPATNALIDDWANHFLYITVFLIGFLLMKIPQLQDQVREIRWHSLALAGITLALLYTFYWFKDRDLSGMELNFYYVLKQSNRWFWLMVILGFAMQHLNLKNKYLAQANEMVYPFYILHQTVIVALGYYLLQVDWSIGFKFAFMSLSTFVICFLLIRYLIMPFNWLRILFGMKSVQRIETLRLTGLNIEKRKESEPVVSSWEVRQ</sequence>
<dbReference type="PANTHER" id="PTHR36927">
    <property type="entry name" value="BLR4337 PROTEIN"/>
    <property type="match status" value="1"/>
</dbReference>
<dbReference type="OrthoDB" id="9809782at2"/>
<evidence type="ECO:0000313" key="4">
    <source>
        <dbReference type="Proteomes" id="UP000233782"/>
    </source>
</evidence>
<feature type="transmembrane region" description="Helical" evidence="1">
    <location>
        <begin position="91"/>
        <end position="109"/>
    </location>
</feature>
<organism evidence="3 4">
    <name type="scientific">Pontibacter ramchanderi</name>
    <dbReference type="NCBI Taxonomy" id="1179743"/>
    <lineage>
        <taxon>Bacteria</taxon>
        <taxon>Pseudomonadati</taxon>
        <taxon>Bacteroidota</taxon>
        <taxon>Cytophagia</taxon>
        <taxon>Cytophagales</taxon>
        <taxon>Hymenobacteraceae</taxon>
        <taxon>Pontibacter</taxon>
    </lineage>
</organism>
<feature type="transmembrane region" description="Helical" evidence="1">
    <location>
        <begin position="207"/>
        <end position="226"/>
    </location>
</feature>
<dbReference type="InterPro" id="IPR002656">
    <property type="entry name" value="Acyl_transf_3_dom"/>
</dbReference>
<dbReference type="PANTHER" id="PTHR36927:SF3">
    <property type="entry name" value="GLUCANS BIOSYNTHESIS PROTEIN C"/>
    <property type="match status" value="1"/>
</dbReference>
<evidence type="ECO:0000313" key="3">
    <source>
        <dbReference type="EMBL" id="PKV66378.1"/>
    </source>
</evidence>
<dbReference type="Pfam" id="PF01757">
    <property type="entry name" value="Acyl_transf_3"/>
    <property type="match status" value="1"/>
</dbReference>
<feature type="domain" description="Acyltransferase 3" evidence="2">
    <location>
        <begin position="10"/>
        <end position="351"/>
    </location>
</feature>
<feature type="transmembrane region" description="Helical" evidence="1">
    <location>
        <begin position="58"/>
        <end position="79"/>
    </location>
</feature>
<feature type="transmembrane region" description="Helical" evidence="1">
    <location>
        <begin position="238"/>
        <end position="258"/>
    </location>
</feature>
<proteinExistence type="predicted"/>
<evidence type="ECO:0000259" key="2">
    <source>
        <dbReference type="Pfam" id="PF01757"/>
    </source>
</evidence>
<feature type="transmembrane region" description="Helical" evidence="1">
    <location>
        <begin position="278"/>
        <end position="295"/>
    </location>
</feature>
<feature type="transmembrane region" description="Helical" evidence="1">
    <location>
        <begin position="175"/>
        <end position="195"/>
    </location>
</feature>
<feature type="transmembrane region" description="Helical" evidence="1">
    <location>
        <begin position="332"/>
        <end position="355"/>
    </location>
</feature>
<keyword evidence="1" id="KW-0812">Transmembrane</keyword>
<feature type="transmembrane region" description="Helical" evidence="1">
    <location>
        <begin position="12"/>
        <end position="33"/>
    </location>
</feature>
<dbReference type="EMBL" id="PJMU01000002">
    <property type="protein sequence ID" value="PKV66378.1"/>
    <property type="molecule type" value="Genomic_DNA"/>
</dbReference>
<protein>
    <submittedName>
        <fullName evidence="3">Peptidoglycan/LPS O-acetylase OafA/YrhL</fullName>
    </submittedName>
</protein>
<comment type="caution">
    <text evidence="3">The sequence shown here is derived from an EMBL/GenBank/DDBJ whole genome shotgun (WGS) entry which is preliminary data.</text>
</comment>
<feature type="transmembrane region" description="Helical" evidence="1">
    <location>
        <begin position="307"/>
        <end position="326"/>
    </location>
</feature>
<keyword evidence="1" id="KW-1133">Transmembrane helix</keyword>
<dbReference type="RefSeq" id="WP_101443770.1">
    <property type="nucleotide sequence ID" value="NZ_PJMU01000002.1"/>
</dbReference>
<dbReference type="InterPro" id="IPR050623">
    <property type="entry name" value="Glucan_succinyl_AcylTrfase"/>
</dbReference>
<gene>
    <name evidence="3" type="ORF">BD749_1504</name>
</gene>
<accession>A0A2N3UAI5</accession>
<dbReference type="GO" id="GO:0016747">
    <property type="term" value="F:acyltransferase activity, transferring groups other than amino-acyl groups"/>
    <property type="evidence" value="ECO:0007669"/>
    <property type="project" value="InterPro"/>
</dbReference>
<dbReference type="Proteomes" id="UP000233782">
    <property type="component" value="Unassembled WGS sequence"/>
</dbReference>
<evidence type="ECO:0000256" key="1">
    <source>
        <dbReference type="SAM" id="Phobius"/>
    </source>
</evidence>
<keyword evidence="4" id="KW-1185">Reference proteome</keyword>
<name>A0A2N3UAI5_9BACT</name>
<reference evidence="3 4" key="1">
    <citation type="submission" date="2017-12" db="EMBL/GenBank/DDBJ databases">
        <title>Genomic Encyclopedia of Type Strains, Phase III (KMG-III): the genomes of soil and plant-associated and newly described type strains.</title>
        <authorList>
            <person name="Whitman W."/>
        </authorList>
    </citation>
    <scope>NUCLEOTIDE SEQUENCE [LARGE SCALE GENOMIC DNA]</scope>
    <source>
        <strain evidence="3 4">LP43</strain>
    </source>
</reference>
<feature type="transmembrane region" description="Helical" evidence="1">
    <location>
        <begin position="143"/>
        <end position="163"/>
    </location>
</feature>